<evidence type="ECO:0000313" key="11">
    <source>
        <dbReference type="EMBL" id="RVX74998.1"/>
    </source>
</evidence>
<feature type="compositionally biased region" description="Basic and acidic residues" evidence="9">
    <location>
        <begin position="31"/>
        <end position="45"/>
    </location>
</feature>
<dbReference type="EC" id="2.3.2.31" evidence="2"/>
<dbReference type="CDD" id="cd20335">
    <property type="entry name" value="BRcat_RBR"/>
    <property type="match status" value="1"/>
</dbReference>
<keyword evidence="7" id="KW-0833">Ubl conjugation pathway</keyword>
<proteinExistence type="predicted"/>
<sequence>MNPTSPPNLLTLSHSAMAEDKVRKRKSSHRRPAESKNSRSHDTINHENPPSGTTAAADRSPDIHALRQARLDYQSKTPEERKKGMKYEYVKTTRELISEDTGKTVNTKSSRHRRRPKDDLHPITSSRRTEHDRPAKRRDDSDDEYGYEYVYETARERHDHSKSSPHATSSRRKHRRTLSLDSTKPPDRRHIPERRRTAPLEPRVLRNDTDEDDSQASDAPEPRSRSPLRERQIKPTAKRRATTPATISAKPSAAHTTTRRKTSNILGGFFGSNAPAPPRMVSCLTCGDDEIPLHRSAKLPCDHRMCHTCLKRVFTMSVSDAAHMPPRCCTEDAIDLKHVDKLFDNDFKILWNRKFNEYKTRNRIYCPSRKCGAWIKPKYIIRDHGRKVGRCKHCGTRVCGTCSQKMHTSRECPKDPETARFAEVAKKEGWQKCYNCSATVELKEGCNHMTCRCNAEFCMVCGLKWKSCDCPWFSYEAVDAGLEDPVRIQQEVDRRRGQVVRDQEIARAMQRLAMFDNIRAERVELMDGNFMQQAREALTANYAHAGRLLNHIMMQREVNSAATPGAGPDDVMAIPDPAAEDDVGHRPARRPTARARRRRTSRGADE</sequence>
<feature type="compositionally biased region" description="Basic and acidic residues" evidence="9">
    <location>
        <begin position="184"/>
        <end position="208"/>
    </location>
</feature>
<feature type="compositionally biased region" description="Basic and acidic residues" evidence="9">
    <location>
        <begin position="153"/>
        <end position="162"/>
    </location>
</feature>
<dbReference type="InterPro" id="IPR013083">
    <property type="entry name" value="Znf_RING/FYVE/PHD"/>
</dbReference>
<keyword evidence="4" id="KW-0479">Metal-binding</keyword>
<dbReference type="OrthoDB" id="10254945at2759"/>
<comment type="catalytic activity">
    <reaction evidence="1">
        <text>[E2 ubiquitin-conjugating enzyme]-S-ubiquitinyl-L-cysteine + [acceptor protein]-L-lysine = [E2 ubiquitin-conjugating enzyme]-L-cysteine + [acceptor protein]-N(6)-ubiquitinyl-L-lysine.</text>
        <dbReference type="EC" id="2.3.2.31"/>
    </reaction>
</comment>
<keyword evidence="8" id="KW-0862">Zinc</keyword>
<reference evidence="11 12" key="1">
    <citation type="submission" date="2017-03" db="EMBL/GenBank/DDBJ databases">
        <title>Genomes of endolithic fungi from Antarctica.</title>
        <authorList>
            <person name="Coleine C."/>
            <person name="Masonjones S."/>
            <person name="Stajich J.E."/>
        </authorList>
    </citation>
    <scope>NUCLEOTIDE SEQUENCE [LARGE SCALE GENOMIC DNA]</scope>
    <source>
        <strain evidence="11 12">CCFEE 6314</strain>
    </source>
</reference>
<accession>A0A438NGZ6</accession>
<comment type="caution">
    <text evidence="11">The sequence shown here is derived from an EMBL/GenBank/DDBJ whole genome shotgun (WGS) entry which is preliminary data.</text>
</comment>
<dbReference type="Gene3D" id="1.20.120.1750">
    <property type="match status" value="1"/>
</dbReference>
<evidence type="ECO:0000256" key="8">
    <source>
        <dbReference type="ARBA" id="ARBA00022833"/>
    </source>
</evidence>
<evidence type="ECO:0000256" key="7">
    <source>
        <dbReference type="ARBA" id="ARBA00022786"/>
    </source>
</evidence>
<dbReference type="PANTHER" id="PTHR11685">
    <property type="entry name" value="RBR FAMILY RING FINGER AND IBR DOMAIN-CONTAINING"/>
    <property type="match status" value="1"/>
</dbReference>
<protein>
    <recommendedName>
        <fullName evidence="2">RBR-type E3 ubiquitin transferase</fullName>
        <ecNumber evidence="2">2.3.2.31</ecNumber>
    </recommendedName>
</protein>
<dbReference type="InterPro" id="IPR044066">
    <property type="entry name" value="TRIAD_supradom"/>
</dbReference>
<feature type="compositionally biased region" description="Basic residues" evidence="9">
    <location>
        <begin position="586"/>
        <end position="606"/>
    </location>
</feature>
<gene>
    <name evidence="11" type="ORF">B0A52_01275</name>
</gene>
<dbReference type="EMBL" id="NAJM01000003">
    <property type="protein sequence ID" value="RVX74998.1"/>
    <property type="molecule type" value="Genomic_DNA"/>
</dbReference>
<keyword evidence="3" id="KW-0808">Transferase</keyword>
<dbReference type="InterPro" id="IPR031127">
    <property type="entry name" value="E3_UB_ligase_RBR"/>
</dbReference>
<keyword evidence="6" id="KW-0863">Zinc-finger</keyword>
<feature type="region of interest" description="Disordered" evidence="9">
    <location>
        <begin position="561"/>
        <end position="606"/>
    </location>
</feature>
<evidence type="ECO:0000256" key="5">
    <source>
        <dbReference type="ARBA" id="ARBA00022737"/>
    </source>
</evidence>
<feature type="compositionally biased region" description="Basic and acidic residues" evidence="9">
    <location>
        <begin position="116"/>
        <end position="140"/>
    </location>
</feature>
<evidence type="ECO:0000313" key="12">
    <source>
        <dbReference type="Proteomes" id="UP000288859"/>
    </source>
</evidence>
<dbReference type="Pfam" id="PF01485">
    <property type="entry name" value="IBR"/>
    <property type="match status" value="2"/>
</dbReference>
<dbReference type="InterPro" id="IPR017907">
    <property type="entry name" value="Znf_RING_CS"/>
</dbReference>
<dbReference type="CDD" id="cd22584">
    <property type="entry name" value="Rcat_RBR_unk"/>
    <property type="match status" value="1"/>
</dbReference>
<dbReference type="Gene3D" id="3.30.40.10">
    <property type="entry name" value="Zinc/RING finger domain, C3HC4 (zinc finger)"/>
    <property type="match status" value="1"/>
</dbReference>
<keyword evidence="5" id="KW-0677">Repeat</keyword>
<name>A0A438NGZ6_EXOME</name>
<dbReference type="Proteomes" id="UP000288859">
    <property type="component" value="Unassembled WGS sequence"/>
</dbReference>
<dbReference type="GO" id="GO:0061630">
    <property type="term" value="F:ubiquitin protein ligase activity"/>
    <property type="evidence" value="ECO:0007669"/>
    <property type="project" value="UniProtKB-EC"/>
</dbReference>
<evidence type="ECO:0000256" key="9">
    <source>
        <dbReference type="SAM" id="MobiDB-lite"/>
    </source>
</evidence>
<evidence type="ECO:0000256" key="1">
    <source>
        <dbReference type="ARBA" id="ARBA00001798"/>
    </source>
</evidence>
<feature type="domain" description="RING-type" evidence="10">
    <location>
        <begin position="279"/>
        <end position="479"/>
    </location>
</feature>
<dbReference type="GO" id="GO:0016567">
    <property type="term" value="P:protein ubiquitination"/>
    <property type="evidence" value="ECO:0007669"/>
    <property type="project" value="InterPro"/>
</dbReference>
<evidence type="ECO:0000256" key="3">
    <source>
        <dbReference type="ARBA" id="ARBA00022679"/>
    </source>
</evidence>
<organism evidence="11 12">
    <name type="scientific">Exophiala mesophila</name>
    <name type="common">Black yeast-like fungus</name>
    <dbReference type="NCBI Taxonomy" id="212818"/>
    <lineage>
        <taxon>Eukaryota</taxon>
        <taxon>Fungi</taxon>
        <taxon>Dikarya</taxon>
        <taxon>Ascomycota</taxon>
        <taxon>Pezizomycotina</taxon>
        <taxon>Eurotiomycetes</taxon>
        <taxon>Chaetothyriomycetidae</taxon>
        <taxon>Chaetothyriales</taxon>
        <taxon>Herpotrichiellaceae</taxon>
        <taxon>Exophiala</taxon>
    </lineage>
</organism>
<evidence type="ECO:0000256" key="6">
    <source>
        <dbReference type="ARBA" id="ARBA00022771"/>
    </source>
</evidence>
<feature type="region of interest" description="Disordered" evidence="9">
    <location>
        <begin position="1"/>
        <end position="266"/>
    </location>
</feature>
<evidence type="ECO:0000259" key="10">
    <source>
        <dbReference type="PROSITE" id="PS51873"/>
    </source>
</evidence>
<dbReference type="GO" id="GO:0008270">
    <property type="term" value="F:zinc ion binding"/>
    <property type="evidence" value="ECO:0007669"/>
    <property type="project" value="UniProtKB-KW"/>
</dbReference>
<feature type="compositionally biased region" description="Basic and acidic residues" evidence="9">
    <location>
        <begin position="77"/>
        <end position="102"/>
    </location>
</feature>
<dbReference type="SUPFAM" id="SSF57850">
    <property type="entry name" value="RING/U-box"/>
    <property type="match status" value="2"/>
</dbReference>
<dbReference type="PROSITE" id="PS00518">
    <property type="entry name" value="ZF_RING_1"/>
    <property type="match status" value="1"/>
</dbReference>
<dbReference type="InterPro" id="IPR002867">
    <property type="entry name" value="IBR_dom"/>
</dbReference>
<dbReference type="VEuPathDB" id="FungiDB:PV10_00412"/>
<evidence type="ECO:0000256" key="2">
    <source>
        <dbReference type="ARBA" id="ARBA00012251"/>
    </source>
</evidence>
<evidence type="ECO:0000256" key="4">
    <source>
        <dbReference type="ARBA" id="ARBA00022723"/>
    </source>
</evidence>
<dbReference type="AlphaFoldDB" id="A0A438NGZ6"/>
<dbReference type="PROSITE" id="PS51873">
    <property type="entry name" value="TRIAD"/>
    <property type="match status" value="1"/>
</dbReference>
<feature type="compositionally biased region" description="Basic and acidic residues" evidence="9">
    <location>
        <begin position="220"/>
        <end position="233"/>
    </location>
</feature>